<dbReference type="OrthoDB" id="159299at2759"/>
<feature type="non-terminal residue" evidence="1">
    <location>
        <position position="1"/>
    </location>
</feature>
<protein>
    <submittedName>
        <fullName evidence="1">Uncharacterized protein</fullName>
    </submittedName>
</protein>
<evidence type="ECO:0000313" key="2">
    <source>
        <dbReference type="Proteomes" id="UP000681722"/>
    </source>
</evidence>
<accession>A0A8S2YXE4</accession>
<sequence length="91" mass="9440">FTWPTIENRQGATTATAVGSIALIYSLTDTAISYGCGVDDELNTLASGTLAGLIYRSISGLQSAAREGLAGLAIAGVVVLATSRDRLKQYM</sequence>
<gene>
    <name evidence="1" type="ORF">SRO942_LOCUS48349</name>
</gene>
<evidence type="ECO:0000313" key="1">
    <source>
        <dbReference type="EMBL" id="CAF4587030.1"/>
    </source>
</evidence>
<dbReference type="EMBL" id="CAJOBC010124088">
    <property type="protein sequence ID" value="CAF4587030.1"/>
    <property type="molecule type" value="Genomic_DNA"/>
</dbReference>
<reference evidence="1" key="1">
    <citation type="submission" date="2021-02" db="EMBL/GenBank/DDBJ databases">
        <authorList>
            <person name="Nowell W R."/>
        </authorList>
    </citation>
    <scope>NUCLEOTIDE SEQUENCE</scope>
</reference>
<dbReference type="Pfam" id="PF02466">
    <property type="entry name" value="Tim17"/>
    <property type="match status" value="1"/>
</dbReference>
<name>A0A8S2YXE4_9BILA</name>
<proteinExistence type="predicted"/>
<organism evidence="1 2">
    <name type="scientific">Didymodactylos carnosus</name>
    <dbReference type="NCBI Taxonomy" id="1234261"/>
    <lineage>
        <taxon>Eukaryota</taxon>
        <taxon>Metazoa</taxon>
        <taxon>Spiralia</taxon>
        <taxon>Gnathifera</taxon>
        <taxon>Rotifera</taxon>
        <taxon>Eurotatoria</taxon>
        <taxon>Bdelloidea</taxon>
        <taxon>Philodinida</taxon>
        <taxon>Philodinidae</taxon>
        <taxon>Didymodactylos</taxon>
    </lineage>
</organism>
<dbReference type="Proteomes" id="UP000681722">
    <property type="component" value="Unassembled WGS sequence"/>
</dbReference>
<dbReference type="AlphaFoldDB" id="A0A8S2YXE4"/>
<comment type="caution">
    <text evidence="1">The sequence shown here is derived from an EMBL/GenBank/DDBJ whole genome shotgun (WGS) entry which is preliminary data.</text>
</comment>